<organism evidence="1 2">
    <name type="scientific">Paenibacillus jamilae</name>
    <dbReference type="NCBI Taxonomy" id="114136"/>
    <lineage>
        <taxon>Bacteria</taxon>
        <taxon>Bacillati</taxon>
        <taxon>Bacillota</taxon>
        <taxon>Bacilli</taxon>
        <taxon>Bacillales</taxon>
        <taxon>Paenibacillaceae</taxon>
        <taxon>Paenibacillus</taxon>
    </lineage>
</organism>
<reference evidence="1 2" key="1">
    <citation type="journal article" date="2016" name="Front. Microbiol.">
        <title>Genomic Resource of Rice Seed Associated Bacteria.</title>
        <authorList>
            <person name="Midha S."/>
            <person name="Bansal K."/>
            <person name="Sharma S."/>
            <person name="Kumar N."/>
            <person name="Patil P.P."/>
            <person name="Chaudhry V."/>
            <person name="Patil P.B."/>
        </authorList>
    </citation>
    <scope>NUCLEOTIDE SEQUENCE [LARGE SCALE GENOMIC DNA]</scope>
    <source>
        <strain evidence="1 2">NS115</strain>
    </source>
</reference>
<name>A0ACC4ZWM7_9BACL</name>
<proteinExistence type="predicted"/>
<evidence type="ECO:0000313" key="2">
    <source>
        <dbReference type="Proteomes" id="UP000074866"/>
    </source>
</evidence>
<protein>
    <submittedName>
        <fullName evidence="1">Uncharacterized protein</fullName>
    </submittedName>
</protein>
<evidence type="ECO:0000313" key="1">
    <source>
        <dbReference type="EMBL" id="KTS83142.1"/>
    </source>
</evidence>
<sequence>MWNSLTWVIVGVLLVALGWIVMAWRGRSGNQQQSDEHRGSNVVEFRPRKPARQSRTGNEMKSKVFSGTRANTKAADIQAQAGFGLSDSIQSTSKQKCSFCKKEEKLTFYADDNGSLYGVCKECKHKAERQDMLPL</sequence>
<dbReference type="Proteomes" id="UP000074866">
    <property type="component" value="Unassembled WGS sequence"/>
</dbReference>
<keyword evidence="2" id="KW-1185">Reference proteome</keyword>
<gene>
    <name evidence="1" type="ORF">NS115_08855</name>
</gene>
<comment type="caution">
    <text evidence="1">The sequence shown here is derived from an EMBL/GenBank/DDBJ whole genome shotgun (WGS) entry which is preliminary data.</text>
</comment>
<dbReference type="EMBL" id="LDRX01000035">
    <property type="protein sequence ID" value="KTS83142.1"/>
    <property type="molecule type" value="Genomic_DNA"/>
</dbReference>
<accession>A0ACC4ZWM7</accession>